<keyword evidence="7 10" id="KW-0067">ATP-binding</keyword>
<dbReference type="PANTHER" id="PTHR11895:SF7">
    <property type="entry name" value="GLUTAMYL-TRNA(GLN) AMIDOTRANSFERASE SUBUNIT A, MITOCHONDRIAL"/>
    <property type="match status" value="1"/>
</dbReference>
<evidence type="ECO:0000313" key="12">
    <source>
        <dbReference type="EMBL" id="SHE83104.1"/>
    </source>
</evidence>
<dbReference type="PANTHER" id="PTHR11895">
    <property type="entry name" value="TRANSAMIDASE"/>
    <property type="match status" value="1"/>
</dbReference>
<feature type="active site" description="Charge relay system" evidence="10">
    <location>
        <position position="136"/>
    </location>
</feature>
<dbReference type="Proteomes" id="UP000184368">
    <property type="component" value="Unassembled WGS sequence"/>
</dbReference>
<gene>
    <name evidence="10" type="primary">gatA</name>
    <name evidence="12" type="ORF">SAMN05444008_10393</name>
</gene>
<comment type="catalytic activity">
    <reaction evidence="9 10">
        <text>L-glutamyl-tRNA(Gln) + L-glutamine + ATP + H2O = L-glutaminyl-tRNA(Gln) + L-glutamate + ADP + phosphate + H(+)</text>
        <dbReference type="Rhea" id="RHEA:17521"/>
        <dbReference type="Rhea" id="RHEA-COMP:9681"/>
        <dbReference type="Rhea" id="RHEA-COMP:9684"/>
        <dbReference type="ChEBI" id="CHEBI:15377"/>
        <dbReference type="ChEBI" id="CHEBI:15378"/>
        <dbReference type="ChEBI" id="CHEBI:29985"/>
        <dbReference type="ChEBI" id="CHEBI:30616"/>
        <dbReference type="ChEBI" id="CHEBI:43474"/>
        <dbReference type="ChEBI" id="CHEBI:58359"/>
        <dbReference type="ChEBI" id="CHEBI:78520"/>
        <dbReference type="ChEBI" id="CHEBI:78521"/>
        <dbReference type="ChEBI" id="CHEBI:456216"/>
        <dbReference type="EC" id="6.3.5.7"/>
    </reaction>
</comment>
<dbReference type="NCBIfam" id="TIGR00132">
    <property type="entry name" value="gatA"/>
    <property type="match status" value="1"/>
</dbReference>
<evidence type="ECO:0000256" key="6">
    <source>
        <dbReference type="ARBA" id="ARBA00022741"/>
    </source>
</evidence>
<dbReference type="GO" id="GO:0006412">
    <property type="term" value="P:translation"/>
    <property type="evidence" value="ECO:0007669"/>
    <property type="project" value="UniProtKB-UniRule"/>
</dbReference>
<evidence type="ECO:0000256" key="4">
    <source>
        <dbReference type="ARBA" id="ARBA00014428"/>
    </source>
</evidence>
<evidence type="ECO:0000256" key="10">
    <source>
        <dbReference type="HAMAP-Rule" id="MF_00120"/>
    </source>
</evidence>
<feature type="active site" description="Acyl-ester intermediate" evidence="10">
    <location>
        <position position="160"/>
    </location>
</feature>
<dbReference type="GO" id="GO:0030956">
    <property type="term" value="C:glutamyl-tRNA(Gln) amidotransferase complex"/>
    <property type="evidence" value="ECO:0007669"/>
    <property type="project" value="InterPro"/>
</dbReference>
<dbReference type="Gene3D" id="3.90.1300.10">
    <property type="entry name" value="Amidase signature (AS) domain"/>
    <property type="match status" value="1"/>
</dbReference>
<evidence type="ECO:0000256" key="5">
    <source>
        <dbReference type="ARBA" id="ARBA00022598"/>
    </source>
</evidence>
<evidence type="ECO:0000256" key="9">
    <source>
        <dbReference type="ARBA" id="ARBA00047407"/>
    </source>
</evidence>
<dbReference type="STRING" id="1302690.BUE76_06935"/>
<protein>
    <recommendedName>
        <fullName evidence="4 10">Glutamyl-tRNA(Gln) amidotransferase subunit A</fullName>
        <shortName evidence="10">Glu-ADT subunit A</shortName>
        <ecNumber evidence="3 10">6.3.5.7</ecNumber>
    </recommendedName>
</protein>
<evidence type="ECO:0000256" key="7">
    <source>
        <dbReference type="ARBA" id="ARBA00022840"/>
    </source>
</evidence>
<dbReference type="InterPro" id="IPR000120">
    <property type="entry name" value="Amidase"/>
</dbReference>
<proteinExistence type="inferred from homology"/>
<dbReference type="AlphaFoldDB" id="A0A1M4WPF9"/>
<dbReference type="InterPro" id="IPR004412">
    <property type="entry name" value="GatA"/>
</dbReference>
<organism evidence="12 13">
    <name type="scientific">Cnuella takakiae</name>
    <dbReference type="NCBI Taxonomy" id="1302690"/>
    <lineage>
        <taxon>Bacteria</taxon>
        <taxon>Pseudomonadati</taxon>
        <taxon>Bacteroidota</taxon>
        <taxon>Chitinophagia</taxon>
        <taxon>Chitinophagales</taxon>
        <taxon>Chitinophagaceae</taxon>
        <taxon>Cnuella</taxon>
    </lineage>
</organism>
<keyword evidence="5 10" id="KW-0436">Ligase</keyword>
<dbReference type="PROSITE" id="PS00571">
    <property type="entry name" value="AMIDASES"/>
    <property type="match status" value="1"/>
</dbReference>
<keyword evidence="13" id="KW-1185">Reference proteome</keyword>
<feature type="active site" description="Charge relay system" evidence="10">
    <location>
        <position position="61"/>
    </location>
</feature>
<dbReference type="GO" id="GO:0005524">
    <property type="term" value="F:ATP binding"/>
    <property type="evidence" value="ECO:0007669"/>
    <property type="project" value="UniProtKB-KW"/>
</dbReference>
<reference evidence="12 13" key="1">
    <citation type="submission" date="2016-11" db="EMBL/GenBank/DDBJ databases">
        <authorList>
            <person name="Jaros S."/>
            <person name="Januszkiewicz K."/>
            <person name="Wedrychowicz H."/>
        </authorList>
    </citation>
    <scope>NUCLEOTIDE SEQUENCE [LARGE SCALE GENOMIC DNA]</scope>
    <source>
        <strain evidence="12 13">DSM 26897</strain>
    </source>
</reference>
<evidence type="ECO:0000256" key="2">
    <source>
        <dbReference type="ARBA" id="ARBA00011123"/>
    </source>
</evidence>
<keyword evidence="8 10" id="KW-0648">Protein biosynthesis</keyword>
<evidence type="ECO:0000256" key="1">
    <source>
        <dbReference type="ARBA" id="ARBA00008069"/>
    </source>
</evidence>
<dbReference type="GO" id="GO:0050567">
    <property type="term" value="F:glutaminyl-tRNA synthase (glutamine-hydrolyzing) activity"/>
    <property type="evidence" value="ECO:0007669"/>
    <property type="project" value="UniProtKB-UniRule"/>
</dbReference>
<evidence type="ECO:0000256" key="3">
    <source>
        <dbReference type="ARBA" id="ARBA00012739"/>
    </source>
</evidence>
<dbReference type="InterPro" id="IPR036928">
    <property type="entry name" value="AS_sf"/>
</dbReference>
<evidence type="ECO:0000256" key="8">
    <source>
        <dbReference type="ARBA" id="ARBA00022917"/>
    </source>
</evidence>
<dbReference type="HAMAP" id="MF_00120">
    <property type="entry name" value="GatA"/>
    <property type="match status" value="1"/>
</dbReference>
<dbReference type="EMBL" id="FQUO01000003">
    <property type="protein sequence ID" value="SHE83104.1"/>
    <property type="molecule type" value="Genomic_DNA"/>
</dbReference>
<keyword evidence="6 10" id="KW-0547">Nucleotide-binding</keyword>
<feature type="domain" description="Amidase" evidence="11">
    <location>
        <begin position="11"/>
        <end position="451"/>
    </location>
</feature>
<name>A0A1M4WPF9_9BACT</name>
<dbReference type="InterPro" id="IPR023631">
    <property type="entry name" value="Amidase_dom"/>
</dbReference>
<accession>A0A1M4WPF9</accession>
<evidence type="ECO:0000313" key="13">
    <source>
        <dbReference type="Proteomes" id="UP000184368"/>
    </source>
</evidence>
<dbReference type="Pfam" id="PF01425">
    <property type="entry name" value="Amidase"/>
    <property type="match status" value="1"/>
</dbReference>
<evidence type="ECO:0000259" key="11">
    <source>
        <dbReference type="Pfam" id="PF01425"/>
    </source>
</evidence>
<sequence length="472" mass="50684">MQAGDITCLQAVRHYLQAIEARPELNAFVSVFAEEAIARAQELDNQTTPKGRLHGVVVGIKDVLCYAGHPVSSASKILNGFESLYTGTAVQRLVDEGAIIIGRQNCDEFGMGSTNENSAYGPALNPVNPDYVPGGSSGGSAAAVAAGLCMVSLGTDTGGSVRLPADFCGIVGVKPTYGRVSRYGLIAYASSFDQVGVLAQNVADAALVLEVMAGPDGMDSTASTQPVPAIAASAKENGKSYRIAYFPEWLEHSSIDPEIRAALGQLLEQLKAEGHTVEPVSFSLTEYIVPTYYVLTTAEASSNLSRFDGVRFGHQSANPVEDLREFYKQNRSEGFGPEVKRRIMLGTFVLSTGYFDAYFTRAQQVRRLLQQQADAIFNNYDLILAPTSPTPAYKAGEKTQDPVAMYMGDIFTVFANLVGVPAAALPLFKHSANLPFSVQVMAKRFNELTLLGFSAALERDFSQSRKGAKELV</sequence>
<dbReference type="GO" id="GO:0016740">
    <property type="term" value="F:transferase activity"/>
    <property type="evidence" value="ECO:0007669"/>
    <property type="project" value="UniProtKB-KW"/>
</dbReference>
<comment type="subunit">
    <text evidence="2 10">Heterotrimer of A, B and C subunits.</text>
</comment>
<dbReference type="EC" id="6.3.5.7" evidence="3 10"/>
<comment type="similarity">
    <text evidence="1 10">Belongs to the amidase family. GatA subfamily.</text>
</comment>
<dbReference type="InterPro" id="IPR020556">
    <property type="entry name" value="Amidase_CS"/>
</dbReference>
<keyword evidence="12" id="KW-0808">Transferase</keyword>
<comment type="function">
    <text evidence="10">Allows the formation of correctly charged Gln-tRNA(Gln) through the transamidation of misacylated Glu-tRNA(Gln) in organisms which lack glutaminyl-tRNA synthetase. The reaction takes place in the presence of glutamine and ATP through an activated gamma-phospho-Glu-tRNA(Gln).</text>
</comment>
<dbReference type="SUPFAM" id="SSF75304">
    <property type="entry name" value="Amidase signature (AS) enzymes"/>
    <property type="match status" value="1"/>
</dbReference>